<evidence type="ECO:0000256" key="1">
    <source>
        <dbReference type="ARBA" id="ARBA00004776"/>
    </source>
</evidence>
<comment type="pathway">
    <text evidence="1">Cell wall biogenesis; cell wall polysaccharide biosynthesis.</text>
</comment>
<accession>A0A365YDH8</accession>
<dbReference type="Gene3D" id="3.90.550.10">
    <property type="entry name" value="Spore Coat Polysaccharide Biosynthesis Protein SpsA, Chain A"/>
    <property type="match status" value="1"/>
</dbReference>
<protein>
    <submittedName>
        <fullName evidence="7">Glycosyl transferase</fullName>
    </submittedName>
</protein>
<comment type="caution">
    <text evidence="7">The sequence shown here is derived from an EMBL/GenBank/DDBJ whole genome shotgun (WGS) entry which is preliminary data.</text>
</comment>
<dbReference type="PANTHER" id="PTHR43179:SF12">
    <property type="entry name" value="GALACTOFURANOSYLTRANSFERASE GLFT2"/>
    <property type="match status" value="1"/>
</dbReference>
<name>A0A365YDH8_9MICC</name>
<evidence type="ECO:0000313" key="8">
    <source>
        <dbReference type="Proteomes" id="UP000252167"/>
    </source>
</evidence>
<sequence length="287" mass="31950">MALDFSVLVIAHQRHGHLQRLLDGVNRSALQPAEIIVAYMDEPDPEPVESAVPVTSVHVASYPGEQGLPLARARNHAAKHAHSRYLVFLDVDCIPAPGTFGILLDWLRRQPVLAMAEPRYLAQPLGPGPTPDAEELTRRSTPHHLRAELPMDTPCERHEMFWSLGFGIRAEDFIRLDGFSTGYAGYGAEDTDFGFKASALGLPVVFTPGTVFHQHHGVVKPPLNHFADIIQNARTFRATWHGWPMSGWLRAFEERGLVAWDPQGEDLTILRHPSAEEIRAAHSMDAY</sequence>
<evidence type="ECO:0000256" key="3">
    <source>
        <dbReference type="ARBA" id="ARBA00022676"/>
    </source>
</evidence>
<dbReference type="SUPFAM" id="SSF53448">
    <property type="entry name" value="Nucleotide-diphospho-sugar transferases"/>
    <property type="match status" value="1"/>
</dbReference>
<dbReference type="RefSeq" id="WP_113607429.1">
    <property type="nucleotide sequence ID" value="NZ_POAF01000005.1"/>
</dbReference>
<dbReference type="InterPro" id="IPR001173">
    <property type="entry name" value="Glyco_trans_2-like"/>
</dbReference>
<dbReference type="Proteomes" id="UP000252167">
    <property type="component" value="Unassembled WGS sequence"/>
</dbReference>
<dbReference type="InterPro" id="IPR027791">
    <property type="entry name" value="Galactosyl_T_C"/>
</dbReference>
<gene>
    <name evidence="7" type="ORF">C1H84_10860</name>
</gene>
<dbReference type="AlphaFoldDB" id="A0A365YDH8"/>
<dbReference type="GO" id="GO:0016757">
    <property type="term" value="F:glycosyltransferase activity"/>
    <property type="evidence" value="ECO:0007669"/>
    <property type="project" value="UniProtKB-KW"/>
</dbReference>
<dbReference type="InterPro" id="IPR029044">
    <property type="entry name" value="Nucleotide-diphossugar_trans"/>
</dbReference>
<comment type="similarity">
    <text evidence="2">Belongs to the glycosyltransferase 2 family.</text>
</comment>
<evidence type="ECO:0000256" key="2">
    <source>
        <dbReference type="ARBA" id="ARBA00006739"/>
    </source>
</evidence>
<dbReference type="PANTHER" id="PTHR43179">
    <property type="entry name" value="RHAMNOSYLTRANSFERASE WBBL"/>
    <property type="match status" value="1"/>
</dbReference>
<dbReference type="EMBL" id="POAF01000005">
    <property type="protein sequence ID" value="RBM00447.1"/>
    <property type="molecule type" value="Genomic_DNA"/>
</dbReference>
<organism evidence="7 8">
    <name type="scientific">Glutamicibacter soli</name>
    <dbReference type="NCBI Taxonomy" id="453836"/>
    <lineage>
        <taxon>Bacteria</taxon>
        <taxon>Bacillati</taxon>
        <taxon>Actinomycetota</taxon>
        <taxon>Actinomycetes</taxon>
        <taxon>Micrococcales</taxon>
        <taxon>Micrococcaceae</taxon>
        <taxon>Glutamicibacter</taxon>
    </lineage>
</organism>
<feature type="domain" description="Galactosyltransferase C-terminal" evidence="6">
    <location>
        <begin position="166"/>
        <end position="209"/>
    </location>
</feature>
<evidence type="ECO:0000259" key="5">
    <source>
        <dbReference type="Pfam" id="PF00535"/>
    </source>
</evidence>
<feature type="domain" description="Glycosyltransferase 2-like" evidence="5">
    <location>
        <begin position="6"/>
        <end position="116"/>
    </location>
</feature>
<proteinExistence type="inferred from homology"/>
<evidence type="ECO:0000259" key="6">
    <source>
        <dbReference type="Pfam" id="PF02709"/>
    </source>
</evidence>
<dbReference type="Pfam" id="PF02709">
    <property type="entry name" value="Glyco_transf_7C"/>
    <property type="match status" value="1"/>
</dbReference>
<keyword evidence="3" id="KW-0328">Glycosyltransferase</keyword>
<keyword evidence="4 7" id="KW-0808">Transferase</keyword>
<evidence type="ECO:0000313" key="7">
    <source>
        <dbReference type="EMBL" id="RBM00447.1"/>
    </source>
</evidence>
<dbReference type="Pfam" id="PF00535">
    <property type="entry name" value="Glycos_transf_2"/>
    <property type="match status" value="1"/>
</dbReference>
<reference evidence="7 8" key="1">
    <citation type="submission" date="2018-01" db="EMBL/GenBank/DDBJ databases">
        <title>Glutamicibacter soli strain NHPC-3 Whole genome sequence and assembly.</title>
        <authorList>
            <person name="Choudhury P."/>
            <person name="Gupta D."/>
            <person name="Sengupta K."/>
            <person name="Jawed A."/>
            <person name="Sultana N."/>
            <person name="Saha P."/>
        </authorList>
    </citation>
    <scope>NUCLEOTIDE SEQUENCE [LARGE SCALE GENOMIC DNA]</scope>
    <source>
        <strain evidence="7 8">NHPC-3</strain>
    </source>
</reference>
<keyword evidence="8" id="KW-1185">Reference proteome</keyword>
<evidence type="ECO:0000256" key="4">
    <source>
        <dbReference type="ARBA" id="ARBA00022679"/>
    </source>
</evidence>